<protein>
    <submittedName>
        <fullName evidence="1">Uncharacterized protein</fullName>
    </submittedName>
</protein>
<dbReference type="EMBL" id="MN740567">
    <property type="protein sequence ID" value="QHU34161.1"/>
    <property type="molecule type" value="Genomic_DNA"/>
</dbReference>
<name>A0A6C0LWP8_9ZZZZ</name>
<sequence>MGEHDNEIMPENIVYNLSNKNNYKSTLDDQVIMIQLSYVKVVHYYILHYFENMANFNIFVQGFKAITHIFLFLLMYTKNLEMTIYHCQNAIFYYIEYISQITDKDDNMFFNLTLRDAVVYIYTKTIYDIDEQHRQTFTTCIAEQNILSQTTDFVHVYGKIATLITTDDKFTSVSTDAKKELLRNLRTGVENFIISHYKTENPDKGISRKLELILVDCENNRSNAYQTFDSCLTGVK</sequence>
<evidence type="ECO:0000313" key="1">
    <source>
        <dbReference type="EMBL" id="QHU34161.1"/>
    </source>
</evidence>
<accession>A0A6C0LWP8</accession>
<proteinExistence type="predicted"/>
<organism evidence="1">
    <name type="scientific">viral metagenome</name>
    <dbReference type="NCBI Taxonomy" id="1070528"/>
    <lineage>
        <taxon>unclassified sequences</taxon>
        <taxon>metagenomes</taxon>
        <taxon>organismal metagenomes</taxon>
    </lineage>
</organism>
<dbReference type="AlphaFoldDB" id="A0A6C0LWP8"/>
<reference evidence="1" key="1">
    <citation type="journal article" date="2020" name="Nature">
        <title>Giant virus diversity and host interactions through global metagenomics.</title>
        <authorList>
            <person name="Schulz F."/>
            <person name="Roux S."/>
            <person name="Paez-Espino D."/>
            <person name="Jungbluth S."/>
            <person name="Walsh D.A."/>
            <person name="Denef V.J."/>
            <person name="McMahon K.D."/>
            <person name="Konstantinidis K.T."/>
            <person name="Eloe-Fadrosh E.A."/>
            <person name="Kyrpides N.C."/>
            <person name="Woyke T."/>
        </authorList>
    </citation>
    <scope>NUCLEOTIDE SEQUENCE</scope>
    <source>
        <strain evidence="1">GVMAG-S-1016713-123</strain>
    </source>
</reference>